<dbReference type="PANTHER" id="PTHR43247:SF1">
    <property type="entry name" value="PHOSPHOSERINE AMINOTRANSFERASE"/>
    <property type="match status" value="1"/>
</dbReference>
<sequence>MRDWKINKKSNFIHYCPNETIDSISINEEPNFSDKFVITDCSSNILSKKINIENYSLIYASV</sequence>
<dbReference type="GO" id="GO:0006564">
    <property type="term" value="P:L-serine biosynthetic process"/>
    <property type="evidence" value="ECO:0007669"/>
    <property type="project" value="InterPro"/>
</dbReference>
<dbReference type="GO" id="GO:0004648">
    <property type="term" value="F:O-phospho-L-serine:2-oxoglutarate aminotransferase activity"/>
    <property type="evidence" value="ECO:0007669"/>
    <property type="project" value="InterPro"/>
</dbReference>
<dbReference type="RefSeq" id="WP_274360520.1">
    <property type="nucleotide sequence ID" value="NZ_CP110496.1"/>
</dbReference>
<dbReference type="InterPro" id="IPR015424">
    <property type="entry name" value="PyrdxlP-dep_Trfase"/>
</dbReference>
<dbReference type="InterPro" id="IPR015421">
    <property type="entry name" value="PyrdxlP-dep_Trfase_major"/>
</dbReference>
<name>A0AAX3NAG1_9ENTR</name>
<dbReference type="GO" id="GO:0030170">
    <property type="term" value="F:pyridoxal phosphate binding"/>
    <property type="evidence" value="ECO:0007669"/>
    <property type="project" value="TreeGrafter"/>
</dbReference>
<dbReference type="GO" id="GO:0005737">
    <property type="term" value="C:cytoplasm"/>
    <property type="evidence" value="ECO:0007669"/>
    <property type="project" value="TreeGrafter"/>
</dbReference>
<evidence type="ECO:0000256" key="1">
    <source>
        <dbReference type="ARBA" id="ARBA00001933"/>
    </source>
</evidence>
<evidence type="ECO:0000256" key="4">
    <source>
        <dbReference type="ARBA" id="ARBA00029440"/>
    </source>
</evidence>
<dbReference type="Gene3D" id="3.40.640.10">
    <property type="entry name" value="Type I PLP-dependent aspartate aminotransferase-like (Major domain)"/>
    <property type="match status" value="1"/>
</dbReference>
<dbReference type="SUPFAM" id="SSF53383">
    <property type="entry name" value="PLP-dependent transferases"/>
    <property type="match status" value="1"/>
</dbReference>
<proteinExistence type="predicted"/>
<comment type="pathway">
    <text evidence="4">Amino-acid biosynthesis.</text>
</comment>
<comment type="cofactor">
    <cofactor evidence="1">
        <name>pyridoxal 5'-phosphate</name>
        <dbReference type="ChEBI" id="CHEBI:597326"/>
    </cofactor>
</comment>
<dbReference type="PANTHER" id="PTHR43247">
    <property type="entry name" value="PHOSPHOSERINE AMINOTRANSFERASE"/>
    <property type="match status" value="1"/>
</dbReference>
<dbReference type="AlphaFoldDB" id="A0AAX3NAG1"/>
<evidence type="ECO:0000256" key="3">
    <source>
        <dbReference type="ARBA" id="ARBA00022898"/>
    </source>
</evidence>
<accession>A0AAX3NAG1</accession>
<evidence type="ECO:0000256" key="2">
    <source>
        <dbReference type="ARBA" id="ARBA00022679"/>
    </source>
</evidence>
<dbReference type="InterPro" id="IPR022278">
    <property type="entry name" value="Pser_aminoTfrase"/>
</dbReference>
<keyword evidence="3" id="KW-0663">Pyridoxal phosphate</keyword>
<protein>
    <submittedName>
        <fullName evidence="5">Uncharacterized protein</fullName>
    </submittedName>
</protein>
<evidence type="ECO:0000313" key="5">
    <source>
        <dbReference type="EMBL" id="WDI78493.1"/>
    </source>
</evidence>
<evidence type="ECO:0000313" key="6">
    <source>
        <dbReference type="Proteomes" id="UP001214992"/>
    </source>
</evidence>
<organism evidence="5 6">
    <name type="scientific">Candidatus Purcelliella pentastirinorum</name>
    <dbReference type="NCBI Taxonomy" id="472834"/>
    <lineage>
        <taxon>Bacteria</taxon>
        <taxon>Pseudomonadati</taxon>
        <taxon>Pseudomonadota</taxon>
        <taxon>Gammaproteobacteria</taxon>
        <taxon>Enterobacterales</taxon>
        <taxon>Enterobacteriaceae</taxon>
        <taxon>Candidatus Purcelliella</taxon>
    </lineage>
</organism>
<dbReference type="Proteomes" id="UP001214992">
    <property type="component" value="Chromosome"/>
</dbReference>
<dbReference type="EMBL" id="CP110496">
    <property type="protein sequence ID" value="WDI78493.1"/>
    <property type="molecule type" value="Genomic_DNA"/>
</dbReference>
<gene>
    <name evidence="5" type="ORF">ONB71_02195</name>
</gene>
<keyword evidence="2" id="KW-0808">Transferase</keyword>
<reference evidence="5" key="1">
    <citation type="submission" date="2022-11" db="EMBL/GenBank/DDBJ databases">
        <title>Genomic comparisons reveal selection pressure and functional variation between nutritional endosymbionts of cave-adapted and epigean Hawaiian planthoppers.</title>
        <authorList>
            <person name="Gossett J.M."/>
            <person name="Porter M.L."/>
            <person name="Vasquez Y."/>
            <person name="Bennett G.M."/>
            <person name="Chong R.A."/>
        </authorList>
    </citation>
    <scope>NUCLEOTIDE SEQUENCE</scope>
    <source>
        <strain evidence="5">OPOL2</strain>
    </source>
</reference>